<sequence length="165" mass="18119">EPNEVITGNKDISSVQEGLCHAASRTNQPDARLWLRRWERLRVKLEGVSSPAMVESTALHIAARKGLEHIAADLIKYGFDVNSKSMGSTPLHLAAENSHEGVIRLLVDQDADITIKIDNLGYIALHIIAYRGNTSAIQYLLAEGADINALDKINATPLHWASFRA</sequence>
<evidence type="ECO:0000256" key="2">
    <source>
        <dbReference type="ARBA" id="ARBA00023043"/>
    </source>
</evidence>
<protein>
    <submittedName>
        <fullName evidence="4">Ankyrin</fullName>
    </submittedName>
</protein>
<evidence type="ECO:0000256" key="1">
    <source>
        <dbReference type="ARBA" id="ARBA00022737"/>
    </source>
</evidence>
<proteinExistence type="predicted"/>
<evidence type="ECO:0000313" key="5">
    <source>
        <dbReference type="Proteomes" id="UP000250140"/>
    </source>
</evidence>
<keyword evidence="5" id="KW-1185">Reference proteome</keyword>
<dbReference type="PANTHER" id="PTHR24198">
    <property type="entry name" value="ANKYRIN REPEAT AND PROTEIN KINASE DOMAIN-CONTAINING PROTEIN"/>
    <property type="match status" value="1"/>
</dbReference>
<feature type="non-terminal residue" evidence="4">
    <location>
        <position position="1"/>
    </location>
</feature>
<dbReference type="SUPFAM" id="SSF48403">
    <property type="entry name" value="Ankyrin repeat"/>
    <property type="match status" value="1"/>
</dbReference>
<dbReference type="PRINTS" id="PR01415">
    <property type="entry name" value="ANKYRIN"/>
</dbReference>
<dbReference type="SMART" id="SM00248">
    <property type="entry name" value="ANK"/>
    <property type="match status" value="3"/>
</dbReference>
<keyword evidence="2 3" id="KW-0040">ANK repeat</keyword>
<dbReference type="Pfam" id="PF12796">
    <property type="entry name" value="Ank_2"/>
    <property type="match status" value="2"/>
</dbReference>
<feature type="repeat" description="ANK" evidence="3">
    <location>
        <begin position="54"/>
        <end position="86"/>
    </location>
</feature>
<evidence type="ECO:0000256" key="3">
    <source>
        <dbReference type="PROSITE-ProRule" id="PRU00023"/>
    </source>
</evidence>
<gene>
    <name evidence="4" type="ORF">AOQ84DRAFT_404772</name>
</gene>
<dbReference type="Proteomes" id="UP000250140">
    <property type="component" value="Unassembled WGS sequence"/>
</dbReference>
<keyword evidence="1" id="KW-0677">Repeat</keyword>
<name>A0A8E2JTY4_9PEZI</name>
<dbReference type="AlphaFoldDB" id="A0A8E2JTY4"/>
<dbReference type="PANTHER" id="PTHR24198:SF165">
    <property type="entry name" value="ANKYRIN REPEAT-CONTAINING PROTEIN-RELATED"/>
    <property type="match status" value="1"/>
</dbReference>
<reference evidence="4 5" key="1">
    <citation type="journal article" date="2016" name="Nat. Commun.">
        <title>Ectomycorrhizal ecology is imprinted in the genome of the dominant symbiotic fungus Cenococcum geophilum.</title>
        <authorList>
            <consortium name="DOE Joint Genome Institute"/>
            <person name="Peter M."/>
            <person name="Kohler A."/>
            <person name="Ohm R.A."/>
            <person name="Kuo A."/>
            <person name="Krutzmann J."/>
            <person name="Morin E."/>
            <person name="Arend M."/>
            <person name="Barry K.W."/>
            <person name="Binder M."/>
            <person name="Choi C."/>
            <person name="Clum A."/>
            <person name="Copeland A."/>
            <person name="Grisel N."/>
            <person name="Haridas S."/>
            <person name="Kipfer T."/>
            <person name="LaButti K."/>
            <person name="Lindquist E."/>
            <person name="Lipzen A."/>
            <person name="Maire R."/>
            <person name="Meier B."/>
            <person name="Mihaltcheva S."/>
            <person name="Molinier V."/>
            <person name="Murat C."/>
            <person name="Poggeler S."/>
            <person name="Quandt C.A."/>
            <person name="Sperisen C."/>
            <person name="Tritt A."/>
            <person name="Tisserant E."/>
            <person name="Crous P.W."/>
            <person name="Henrissat B."/>
            <person name="Nehls U."/>
            <person name="Egli S."/>
            <person name="Spatafora J.W."/>
            <person name="Grigoriev I.V."/>
            <person name="Martin F.M."/>
        </authorList>
    </citation>
    <scope>NUCLEOTIDE SEQUENCE [LARGE SCALE GENOMIC DNA]</scope>
    <source>
        <strain evidence="4 5">CBS 207.34</strain>
    </source>
</reference>
<dbReference type="InterPro" id="IPR002110">
    <property type="entry name" value="Ankyrin_rpt"/>
</dbReference>
<organism evidence="4 5">
    <name type="scientific">Glonium stellatum</name>
    <dbReference type="NCBI Taxonomy" id="574774"/>
    <lineage>
        <taxon>Eukaryota</taxon>
        <taxon>Fungi</taxon>
        <taxon>Dikarya</taxon>
        <taxon>Ascomycota</taxon>
        <taxon>Pezizomycotina</taxon>
        <taxon>Dothideomycetes</taxon>
        <taxon>Pleosporomycetidae</taxon>
        <taxon>Gloniales</taxon>
        <taxon>Gloniaceae</taxon>
        <taxon>Glonium</taxon>
    </lineage>
</organism>
<dbReference type="PROSITE" id="PS50088">
    <property type="entry name" value="ANK_REPEAT"/>
    <property type="match status" value="3"/>
</dbReference>
<feature type="repeat" description="ANK" evidence="3">
    <location>
        <begin position="120"/>
        <end position="152"/>
    </location>
</feature>
<evidence type="ECO:0000313" key="4">
    <source>
        <dbReference type="EMBL" id="OCL09378.1"/>
    </source>
</evidence>
<accession>A0A8E2JTY4</accession>
<dbReference type="EMBL" id="KV749463">
    <property type="protein sequence ID" value="OCL09378.1"/>
    <property type="molecule type" value="Genomic_DNA"/>
</dbReference>
<dbReference type="Gene3D" id="1.25.40.20">
    <property type="entry name" value="Ankyrin repeat-containing domain"/>
    <property type="match status" value="2"/>
</dbReference>
<dbReference type="InterPro" id="IPR036770">
    <property type="entry name" value="Ankyrin_rpt-contain_sf"/>
</dbReference>
<dbReference type="PROSITE" id="PS50297">
    <property type="entry name" value="ANK_REP_REGION"/>
    <property type="match status" value="3"/>
</dbReference>
<dbReference type="OrthoDB" id="539213at2759"/>
<feature type="repeat" description="ANK" evidence="3">
    <location>
        <begin position="86"/>
        <end position="118"/>
    </location>
</feature>